<reference evidence="1" key="1">
    <citation type="submission" date="2021-01" db="EMBL/GenBank/DDBJ databases">
        <title>Fulvivirga kasyanovii gen. nov., sp nov., a novel member of the phylum Bacteroidetes isolated from seawater in a mussel farm.</title>
        <authorList>
            <person name="Zhao L.-H."/>
            <person name="Wang Z.-J."/>
        </authorList>
    </citation>
    <scope>NUCLEOTIDE SEQUENCE</scope>
    <source>
        <strain evidence="1">29W222</strain>
    </source>
</reference>
<dbReference type="PANTHER" id="PTHR43546:SF3">
    <property type="entry name" value="UPF0173 METAL-DEPENDENT HYDROLASE MJ1163"/>
    <property type="match status" value="1"/>
</dbReference>
<dbReference type="RefSeq" id="WP_202855764.1">
    <property type="nucleotide sequence ID" value="NZ_JAEUGD010000023.1"/>
</dbReference>
<dbReference type="PANTHER" id="PTHR43546">
    <property type="entry name" value="UPF0173 METAL-DEPENDENT HYDROLASE MJ1163-RELATED"/>
    <property type="match status" value="1"/>
</dbReference>
<proteinExistence type="predicted"/>
<dbReference type="InterPro" id="IPR050114">
    <property type="entry name" value="UPF0173_UPF0282_UlaG_hydrolase"/>
</dbReference>
<keyword evidence="2" id="KW-1185">Reference proteome</keyword>
<evidence type="ECO:0000313" key="1">
    <source>
        <dbReference type="EMBL" id="MBL6446224.1"/>
    </source>
</evidence>
<dbReference type="Proteomes" id="UP000614216">
    <property type="component" value="Unassembled WGS sequence"/>
</dbReference>
<accession>A0A937KBL6</accession>
<dbReference type="SUPFAM" id="SSF56281">
    <property type="entry name" value="Metallo-hydrolase/oxidoreductase"/>
    <property type="match status" value="1"/>
</dbReference>
<dbReference type="AlphaFoldDB" id="A0A937KBL6"/>
<organism evidence="1 2">
    <name type="scientific">Fulvivirga marina</name>
    <dbReference type="NCBI Taxonomy" id="2494733"/>
    <lineage>
        <taxon>Bacteria</taxon>
        <taxon>Pseudomonadati</taxon>
        <taxon>Bacteroidota</taxon>
        <taxon>Cytophagia</taxon>
        <taxon>Cytophagales</taxon>
        <taxon>Fulvivirgaceae</taxon>
        <taxon>Fulvivirga</taxon>
    </lineage>
</organism>
<gene>
    <name evidence="1" type="ORF">JMN32_07890</name>
</gene>
<dbReference type="InterPro" id="IPR036866">
    <property type="entry name" value="RibonucZ/Hydroxyglut_hydro"/>
</dbReference>
<dbReference type="EMBL" id="JAEUGD010000023">
    <property type="protein sequence ID" value="MBL6446224.1"/>
    <property type="molecule type" value="Genomic_DNA"/>
</dbReference>
<evidence type="ECO:0000313" key="2">
    <source>
        <dbReference type="Proteomes" id="UP000614216"/>
    </source>
</evidence>
<comment type="caution">
    <text evidence="1">The sequence shown here is derived from an EMBL/GenBank/DDBJ whole genome shotgun (WGS) entry which is preliminary data.</text>
</comment>
<dbReference type="Pfam" id="PF13483">
    <property type="entry name" value="Lactamase_B_3"/>
    <property type="match status" value="1"/>
</dbReference>
<sequence>MRFTFILLFSFTCYSAISQQFEKDVINTNKGPLTITFIGHGSLMMEFNNLVIHIDPSSKEADYSGLPDADLVLITHHHGDHCDAVAVEHLRKQGTATILTALAKEKLGLGEIINNNETKDFKFIKIEAIPAYNLIHKRDNGELFHTQGCCNSYILNIADKRIFIGGDTENTPEIKALTNIDIAFLPMNLPYTMTPEMVADAAKAFRPQILYPYHYGKTDTSIILELLKDEKDIEVRIRKML</sequence>
<protein>
    <submittedName>
        <fullName evidence="1">MBL fold metallo-hydrolase</fullName>
    </submittedName>
</protein>
<dbReference type="Gene3D" id="3.60.15.10">
    <property type="entry name" value="Ribonuclease Z/Hydroxyacylglutathione hydrolase-like"/>
    <property type="match status" value="1"/>
</dbReference>
<name>A0A937KBL6_9BACT</name>